<reference evidence="2" key="2">
    <citation type="submission" date="2015-02" db="UniProtKB">
        <authorList>
            <consortium name="EnsemblMetazoa"/>
        </authorList>
    </citation>
    <scope>IDENTIFICATION</scope>
</reference>
<protein>
    <submittedName>
        <fullName evidence="2">Uncharacterized protein</fullName>
    </submittedName>
</protein>
<dbReference type="PhylomeDB" id="T1JFW6"/>
<keyword evidence="1" id="KW-0812">Transmembrane</keyword>
<keyword evidence="1" id="KW-0472">Membrane</keyword>
<feature type="transmembrane region" description="Helical" evidence="1">
    <location>
        <begin position="128"/>
        <end position="148"/>
    </location>
</feature>
<name>T1JFW6_STRMM</name>
<dbReference type="HOGENOM" id="CLU_1637547_0_0_1"/>
<feature type="transmembrane region" description="Helical" evidence="1">
    <location>
        <begin position="66"/>
        <end position="90"/>
    </location>
</feature>
<feature type="transmembrane region" description="Helical" evidence="1">
    <location>
        <begin position="102"/>
        <end position="122"/>
    </location>
</feature>
<accession>T1JFW6</accession>
<keyword evidence="3" id="KW-1185">Reference proteome</keyword>
<dbReference type="Proteomes" id="UP000014500">
    <property type="component" value="Unassembled WGS sequence"/>
</dbReference>
<dbReference type="EnsemblMetazoa" id="SMAR012732-RA">
    <property type="protein sequence ID" value="SMAR012732-PA"/>
    <property type="gene ID" value="SMAR012732"/>
</dbReference>
<sequence length="162" mass="18198">MCCTVSRFCCCCQLRVGAIIVTFFSALFVVYCVALTVLSFTSNEEKIYQLYKTQGTDDLDPKTRMWIQRAIFGTMAITGCVVTVCLCCALSNNSARCVIPWLIWEVIAIVGLILNTILYLIAKKWLEGGIGLAQIPFAIYIWVCMYSYMQELKGSLRITRGV</sequence>
<organism evidence="2 3">
    <name type="scientific">Strigamia maritima</name>
    <name type="common">European centipede</name>
    <name type="synonym">Geophilus maritimus</name>
    <dbReference type="NCBI Taxonomy" id="126957"/>
    <lineage>
        <taxon>Eukaryota</taxon>
        <taxon>Metazoa</taxon>
        <taxon>Ecdysozoa</taxon>
        <taxon>Arthropoda</taxon>
        <taxon>Myriapoda</taxon>
        <taxon>Chilopoda</taxon>
        <taxon>Pleurostigmophora</taxon>
        <taxon>Geophilomorpha</taxon>
        <taxon>Linotaeniidae</taxon>
        <taxon>Strigamia</taxon>
    </lineage>
</organism>
<feature type="transmembrane region" description="Helical" evidence="1">
    <location>
        <begin position="16"/>
        <end position="40"/>
    </location>
</feature>
<proteinExistence type="predicted"/>
<evidence type="ECO:0000256" key="1">
    <source>
        <dbReference type="SAM" id="Phobius"/>
    </source>
</evidence>
<reference evidence="3" key="1">
    <citation type="submission" date="2011-05" db="EMBL/GenBank/DDBJ databases">
        <authorList>
            <person name="Richards S.R."/>
            <person name="Qu J."/>
            <person name="Jiang H."/>
            <person name="Jhangiani S.N."/>
            <person name="Agravi P."/>
            <person name="Goodspeed R."/>
            <person name="Gross S."/>
            <person name="Mandapat C."/>
            <person name="Jackson L."/>
            <person name="Mathew T."/>
            <person name="Pu L."/>
            <person name="Thornton R."/>
            <person name="Saada N."/>
            <person name="Wilczek-Boney K.B."/>
            <person name="Lee S."/>
            <person name="Kovar C."/>
            <person name="Wu Y."/>
            <person name="Scherer S.E."/>
            <person name="Worley K.C."/>
            <person name="Muzny D.M."/>
            <person name="Gibbs R."/>
        </authorList>
    </citation>
    <scope>NUCLEOTIDE SEQUENCE</scope>
    <source>
        <strain evidence="3">Brora</strain>
    </source>
</reference>
<dbReference type="AlphaFoldDB" id="T1JFW6"/>
<evidence type="ECO:0000313" key="3">
    <source>
        <dbReference type="Proteomes" id="UP000014500"/>
    </source>
</evidence>
<keyword evidence="1" id="KW-1133">Transmembrane helix</keyword>
<evidence type="ECO:0000313" key="2">
    <source>
        <dbReference type="EnsemblMetazoa" id="SMAR012732-PA"/>
    </source>
</evidence>
<dbReference type="EMBL" id="JH432190">
    <property type="status" value="NOT_ANNOTATED_CDS"/>
    <property type="molecule type" value="Genomic_DNA"/>
</dbReference>